<feature type="compositionally biased region" description="Basic and acidic residues" evidence="1">
    <location>
        <begin position="240"/>
        <end position="255"/>
    </location>
</feature>
<feature type="compositionally biased region" description="Polar residues" evidence="1">
    <location>
        <begin position="529"/>
        <end position="560"/>
    </location>
</feature>
<dbReference type="EMBL" id="CDMC01000008">
    <property type="protein sequence ID" value="CEL06727.1"/>
    <property type="molecule type" value="Genomic_DNA"/>
</dbReference>
<feature type="region of interest" description="Disordered" evidence="1">
    <location>
        <begin position="240"/>
        <end position="371"/>
    </location>
</feature>
<feature type="region of interest" description="Disordered" evidence="1">
    <location>
        <begin position="605"/>
        <end position="715"/>
    </location>
</feature>
<keyword evidence="3" id="KW-1185">Reference proteome</keyword>
<feature type="compositionally biased region" description="Polar residues" evidence="1">
    <location>
        <begin position="507"/>
        <end position="519"/>
    </location>
</feature>
<feature type="region of interest" description="Disordered" evidence="1">
    <location>
        <begin position="505"/>
        <end position="591"/>
    </location>
</feature>
<feature type="region of interest" description="Disordered" evidence="1">
    <location>
        <begin position="109"/>
        <end position="218"/>
    </location>
</feature>
<feature type="compositionally biased region" description="Polar residues" evidence="1">
    <location>
        <begin position="669"/>
        <end position="680"/>
    </location>
</feature>
<feature type="region of interest" description="Disordered" evidence="1">
    <location>
        <begin position="802"/>
        <end position="827"/>
    </location>
</feature>
<feature type="compositionally biased region" description="Polar residues" evidence="1">
    <location>
        <begin position="353"/>
        <end position="369"/>
    </location>
</feature>
<accession>A0A0U5G6C5</accession>
<evidence type="ECO:0000256" key="1">
    <source>
        <dbReference type="SAM" id="MobiDB-lite"/>
    </source>
</evidence>
<name>A0A0U5G6C5_ASPCI</name>
<dbReference type="OMA" id="CCWCGHN"/>
<feature type="compositionally biased region" description="Polar residues" evidence="1">
    <location>
        <begin position="568"/>
        <end position="591"/>
    </location>
</feature>
<feature type="compositionally biased region" description="Polar residues" evidence="1">
    <location>
        <begin position="125"/>
        <end position="134"/>
    </location>
</feature>
<protein>
    <submittedName>
        <fullName evidence="2">Uncharacterized protein</fullName>
    </submittedName>
</protein>
<reference evidence="3" key="1">
    <citation type="journal article" date="2016" name="Genome Announc.">
        <title>Draft genome sequences of fungus Aspergillus calidoustus.</title>
        <authorList>
            <person name="Horn F."/>
            <person name="Linde J."/>
            <person name="Mattern D.J."/>
            <person name="Walther G."/>
            <person name="Guthke R."/>
            <person name="Scherlach K."/>
            <person name="Martin K."/>
            <person name="Brakhage A.A."/>
            <person name="Petzke L."/>
            <person name="Valiante V."/>
        </authorList>
    </citation>
    <scope>NUCLEOTIDE SEQUENCE [LARGE SCALE GENOMIC DNA]</scope>
    <source>
        <strain evidence="3">SF006504</strain>
    </source>
</reference>
<sequence length="866" mass="94484">MVAFFSCENILKGRTAVGFALTGTTFRISSSSAQRLRVRGYGFGIRRFSLRTALPSRRVEYSPTIISAIASRRSKMPALIEPGTDNRRPRRSSITQQFQRMFNFDKTNDSRRSVSYDDSSKGKFATSTLPSNIQPAVENNDPQDYAKYRHSGISTNEQSHISHSSLGSKITGLNTSESRPSSLQSFGVDAQQPAKNSLDGPLHRQDTASHVVQKKDRRATKRLEAERLELEKRLFKLEEAERTGDVSALRRESRRLTKKQPLGSSSRSSSVSADESRSRPSSRLSSFFSGSRRRSRSRSSSIDAAENRFGSEDAPSSDSPNALPKLPSTLPERLSTAISKELAARKNALLTPPEQSTPSLQSEQATSECTHGIPKQLITQKQDDAVTHLAEPSSSHAAQKDEYVRPETATNKARQQADLDRALFTASLNSGKKTASSEHSLKTAISTKSSTTLAGASLTDLHSAADIDQIDTYSRPRSAVNSRAGLPVSMLARVTTDGIALRHQKTYKSSPLAESQTVNGDDVPAPQKGATTLASQTNPPNVLRTSSGNIPDKMTSSQSPKPFAKPSATESKIPRSSFSRKPASKLSQLAPSTLLTKPRFYNSLNKETGLPSGRSNMSVTLPPMAQQRDTSPSVPPKSPKRNSRSISQSPESLRGVSDSRLRPPSSLSAGQSYDSESDYNTADEAASIVSRISDDHNSTASKMRSIPKKGVPSGFDSASTAIVSSNLKAESKKQVKRTKQAGRDQLVAKLFVICCRCKFWHDMPSEVYASLANSDPLSAALDEELAAWERNSLSDRLTTSVAGTRSLRESSTKPAPKADIQQRSVRTRVTADVPSGPVKCCWCEHHMSKQCCQGWTTVVQMRQRHH</sequence>
<dbReference type="AlphaFoldDB" id="A0A0U5G6C5"/>
<evidence type="ECO:0000313" key="3">
    <source>
        <dbReference type="Proteomes" id="UP000054771"/>
    </source>
</evidence>
<feature type="compositionally biased region" description="Low complexity" evidence="1">
    <location>
        <begin position="264"/>
        <end position="290"/>
    </location>
</feature>
<feature type="region of interest" description="Disordered" evidence="1">
    <location>
        <begin position="383"/>
        <end position="416"/>
    </location>
</feature>
<dbReference type="STRING" id="454130.A0A0U5G6C5"/>
<gene>
    <name evidence="2" type="ORF">ASPCAL09899</name>
</gene>
<evidence type="ECO:0000313" key="2">
    <source>
        <dbReference type="EMBL" id="CEL06727.1"/>
    </source>
</evidence>
<dbReference type="Proteomes" id="UP000054771">
    <property type="component" value="Unassembled WGS sequence"/>
</dbReference>
<dbReference type="OrthoDB" id="5386674at2759"/>
<feature type="compositionally biased region" description="Polar residues" evidence="1">
    <location>
        <begin position="152"/>
        <end position="185"/>
    </location>
</feature>
<proteinExistence type="predicted"/>
<organism evidence="2 3">
    <name type="scientific">Aspergillus calidoustus</name>
    <dbReference type="NCBI Taxonomy" id="454130"/>
    <lineage>
        <taxon>Eukaryota</taxon>
        <taxon>Fungi</taxon>
        <taxon>Dikarya</taxon>
        <taxon>Ascomycota</taxon>
        <taxon>Pezizomycotina</taxon>
        <taxon>Eurotiomycetes</taxon>
        <taxon>Eurotiomycetidae</taxon>
        <taxon>Eurotiales</taxon>
        <taxon>Aspergillaceae</taxon>
        <taxon>Aspergillus</taxon>
        <taxon>Aspergillus subgen. Nidulantes</taxon>
    </lineage>
</organism>
<feature type="compositionally biased region" description="Basic and acidic residues" evidence="1">
    <location>
        <begin position="109"/>
        <end position="121"/>
    </location>
</feature>